<sequence>MVVMPVRELFTHSLIQPLEGSTSRSSPPSYPSNQPSSSHSPSSSALSSLSVSSASTSNAILPVMPPCSECIIQPISPTCLTHPEAASISSEFSGAITLTTEILHVLATFWDDAPPDITTSTESVQITRSNDSKVTETVTNFTWTYNGAALTWPTNYVQLGDFHVRYDCSSATDITVESNLAPAELIIPANYPILTDALQFLHTGGYLEGAVNASDCWAPYEAIGSFGERSPTRLERSYPWIPLEQLSPRIPYSNATNATSGAVLEPSRASSIAGDPQVHTTAAVLTNTVSLHAAVHSGNKYRVSSDDDGGGGGGGTHRSSNAGLEPVVSAPRAHASNSTSTSSRISTVPRMTNILAPSASNLGNRDGSGSSPDAQNQLVTPSGDGRPNGDQPVVISTGPDGVVGGGSVTLSLEQRTTIDVRTTPLPSNGGADIDNGNTVVIVSSVAAGSRPGVLTFDSQTIIATNDGVFVAAPSTTLPPGTSPATASGKILSIGPSGTVAIIDEATRTQLGTFAVMIDGDAAADMTQFIVEPGTTLTPGGILTVSGMTYSFPESASVVVVINGETSTVGGGPIISAPKLTLDGATYTATASGTATWYEVVPGVTLPPGGPAVTVDGMTYSLRSSALVVVINGSTSIPSPAAMPATTAAEVGDYITSGLQADDASSAGESIECWLVALLGFVAWV</sequence>
<dbReference type="OrthoDB" id="3944128at2759"/>
<reference evidence="2" key="1">
    <citation type="journal article" date="2020" name="Stud. Mycol.">
        <title>101 Dothideomycetes genomes: a test case for predicting lifestyles and emergence of pathogens.</title>
        <authorList>
            <person name="Haridas S."/>
            <person name="Albert R."/>
            <person name="Binder M."/>
            <person name="Bloem J."/>
            <person name="Labutti K."/>
            <person name="Salamov A."/>
            <person name="Andreopoulos B."/>
            <person name="Baker S."/>
            <person name="Barry K."/>
            <person name="Bills G."/>
            <person name="Bluhm B."/>
            <person name="Cannon C."/>
            <person name="Castanera R."/>
            <person name="Culley D."/>
            <person name="Daum C."/>
            <person name="Ezra D."/>
            <person name="Gonzalez J."/>
            <person name="Henrissat B."/>
            <person name="Kuo A."/>
            <person name="Liang C."/>
            <person name="Lipzen A."/>
            <person name="Lutzoni F."/>
            <person name="Magnuson J."/>
            <person name="Mondo S."/>
            <person name="Nolan M."/>
            <person name="Ohm R."/>
            <person name="Pangilinan J."/>
            <person name="Park H.-J."/>
            <person name="Ramirez L."/>
            <person name="Alfaro M."/>
            <person name="Sun H."/>
            <person name="Tritt A."/>
            <person name="Yoshinaga Y."/>
            <person name="Zwiers L.-H."/>
            <person name="Turgeon B."/>
            <person name="Goodwin S."/>
            <person name="Spatafora J."/>
            <person name="Crous P."/>
            <person name="Grigoriev I."/>
        </authorList>
    </citation>
    <scope>NUCLEOTIDE SEQUENCE</scope>
    <source>
        <strain evidence="2">ATCC 16933</strain>
    </source>
</reference>
<protein>
    <submittedName>
        <fullName evidence="2">Uncharacterized protein</fullName>
    </submittedName>
</protein>
<accession>A0A6A6PC64</accession>
<feature type="region of interest" description="Disordered" evidence="1">
    <location>
        <begin position="17"/>
        <end position="48"/>
    </location>
</feature>
<keyword evidence="3" id="KW-1185">Reference proteome</keyword>
<feature type="region of interest" description="Disordered" evidence="1">
    <location>
        <begin position="300"/>
        <end position="407"/>
    </location>
</feature>
<evidence type="ECO:0000313" key="2">
    <source>
        <dbReference type="EMBL" id="KAF2461337.1"/>
    </source>
</evidence>
<feature type="compositionally biased region" description="Low complexity" evidence="1">
    <location>
        <begin position="21"/>
        <end position="48"/>
    </location>
</feature>
<dbReference type="Proteomes" id="UP000799766">
    <property type="component" value="Unassembled WGS sequence"/>
</dbReference>
<name>A0A6A6PC64_9PEZI</name>
<evidence type="ECO:0000256" key="1">
    <source>
        <dbReference type="SAM" id="MobiDB-lite"/>
    </source>
</evidence>
<organism evidence="2 3">
    <name type="scientific">Lineolata rhizophorae</name>
    <dbReference type="NCBI Taxonomy" id="578093"/>
    <lineage>
        <taxon>Eukaryota</taxon>
        <taxon>Fungi</taxon>
        <taxon>Dikarya</taxon>
        <taxon>Ascomycota</taxon>
        <taxon>Pezizomycotina</taxon>
        <taxon>Dothideomycetes</taxon>
        <taxon>Dothideomycetes incertae sedis</taxon>
        <taxon>Lineolatales</taxon>
        <taxon>Lineolataceae</taxon>
        <taxon>Lineolata</taxon>
    </lineage>
</organism>
<proteinExistence type="predicted"/>
<dbReference type="AlphaFoldDB" id="A0A6A6PC64"/>
<gene>
    <name evidence="2" type="ORF">BDY21DRAFT_84068</name>
</gene>
<dbReference type="EMBL" id="MU001671">
    <property type="protein sequence ID" value="KAF2461337.1"/>
    <property type="molecule type" value="Genomic_DNA"/>
</dbReference>
<evidence type="ECO:0000313" key="3">
    <source>
        <dbReference type="Proteomes" id="UP000799766"/>
    </source>
</evidence>
<feature type="compositionally biased region" description="Polar residues" evidence="1">
    <location>
        <begin position="358"/>
        <end position="380"/>
    </location>
</feature>
<feature type="compositionally biased region" description="Low complexity" evidence="1">
    <location>
        <begin position="336"/>
        <end position="347"/>
    </location>
</feature>